<evidence type="ECO:0000313" key="12">
    <source>
        <dbReference type="EMBL" id="CDQ41945.1"/>
    </source>
</evidence>
<dbReference type="SUPFAM" id="SSF47823">
    <property type="entry name" value="lambda integrase-like, N-terminal domain"/>
    <property type="match status" value="1"/>
</dbReference>
<evidence type="ECO:0000256" key="1">
    <source>
        <dbReference type="ARBA" id="ARBA00004496"/>
    </source>
</evidence>
<accession>A0A024QID4</accession>
<dbReference type="Proteomes" id="UP000028875">
    <property type="component" value="Unassembled WGS sequence"/>
</dbReference>
<keyword evidence="13" id="KW-1185">Reference proteome</keyword>
<dbReference type="GO" id="GO:0007059">
    <property type="term" value="P:chromosome segregation"/>
    <property type="evidence" value="ECO:0007669"/>
    <property type="project" value="UniProtKB-KW"/>
</dbReference>
<dbReference type="InterPro" id="IPR044068">
    <property type="entry name" value="CB"/>
</dbReference>
<dbReference type="SUPFAM" id="SSF56349">
    <property type="entry name" value="DNA breaking-rejoining enzymes"/>
    <property type="match status" value="1"/>
</dbReference>
<evidence type="ECO:0000313" key="13">
    <source>
        <dbReference type="Proteomes" id="UP000028875"/>
    </source>
</evidence>
<keyword evidence="3" id="KW-0132">Cell division</keyword>
<reference evidence="12 13" key="1">
    <citation type="submission" date="2014-03" db="EMBL/GenBank/DDBJ databases">
        <authorList>
            <person name="Urmite Genomes U."/>
        </authorList>
    </citation>
    <scope>NUCLEOTIDE SEQUENCE [LARGE SCALE GENOMIC DNA]</scope>
    <source>
        <strain evidence="12 13">Vm-5</strain>
    </source>
</reference>
<dbReference type="eggNOG" id="COG4974">
    <property type="taxonomic scope" value="Bacteria"/>
</dbReference>
<dbReference type="PROSITE" id="PS51900">
    <property type="entry name" value="CB"/>
    <property type="match status" value="1"/>
</dbReference>
<dbReference type="OrthoDB" id="283809at2"/>
<evidence type="ECO:0000256" key="7">
    <source>
        <dbReference type="ARBA" id="ARBA00023172"/>
    </source>
</evidence>
<feature type="domain" description="Core-binding (CB)" evidence="11">
    <location>
        <begin position="18"/>
        <end position="111"/>
    </location>
</feature>
<evidence type="ECO:0000256" key="3">
    <source>
        <dbReference type="ARBA" id="ARBA00022618"/>
    </source>
</evidence>
<evidence type="ECO:0000256" key="8">
    <source>
        <dbReference type="ARBA" id="ARBA00023306"/>
    </source>
</evidence>
<reference evidence="13" key="2">
    <citation type="submission" date="2014-05" db="EMBL/GenBank/DDBJ databases">
        <title>Draft genome sequence of Virgibacillus massiliensis Vm-5.</title>
        <authorList>
            <person name="Khelaifia S."/>
            <person name="Croce O."/>
            <person name="Lagier J.C."/>
            <person name="Raoult D."/>
        </authorList>
    </citation>
    <scope>NUCLEOTIDE SEQUENCE [LARGE SCALE GENOMIC DNA]</scope>
    <source>
        <strain evidence="13">Vm-5</strain>
    </source>
</reference>
<keyword evidence="4" id="KW-0159">Chromosome partition</keyword>
<dbReference type="EMBL" id="CCDP010000003">
    <property type="protein sequence ID" value="CDQ41945.1"/>
    <property type="molecule type" value="Genomic_DNA"/>
</dbReference>
<organism evidence="12 13">
    <name type="scientific">Virgibacillus massiliensis</name>
    <dbReference type="NCBI Taxonomy" id="1462526"/>
    <lineage>
        <taxon>Bacteria</taxon>
        <taxon>Bacillati</taxon>
        <taxon>Bacillota</taxon>
        <taxon>Bacilli</taxon>
        <taxon>Bacillales</taxon>
        <taxon>Bacillaceae</taxon>
        <taxon>Virgibacillus</taxon>
    </lineage>
</organism>
<dbReference type="AlphaFoldDB" id="A0A024QID4"/>
<dbReference type="GO" id="GO:0003677">
    <property type="term" value="F:DNA binding"/>
    <property type="evidence" value="ECO:0007669"/>
    <property type="project" value="UniProtKB-UniRule"/>
</dbReference>
<dbReference type="Gene3D" id="1.10.150.130">
    <property type="match status" value="1"/>
</dbReference>
<evidence type="ECO:0000259" key="11">
    <source>
        <dbReference type="PROSITE" id="PS51900"/>
    </source>
</evidence>
<evidence type="ECO:0000256" key="9">
    <source>
        <dbReference type="PROSITE-ProRule" id="PRU01248"/>
    </source>
</evidence>
<dbReference type="InterPro" id="IPR011010">
    <property type="entry name" value="DNA_brk_join_enz"/>
</dbReference>
<keyword evidence="5" id="KW-0229">DNA integration</keyword>
<gene>
    <name evidence="12" type="primary">xerS</name>
    <name evidence="12" type="ORF">BN990_04324</name>
</gene>
<evidence type="ECO:0000256" key="2">
    <source>
        <dbReference type="ARBA" id="ARBA00022490"/>
    </source>
</evidence>
<evidence type="ECO:0000256" key="5">
    <source>
        <dbReference type="ARBA" id="ARBA00022908"/>
    </source>
</evidence>
<keyword evidence="6 9" id="KW-0238">DNA-binding</keyword>
<feature type="domain" description="Tyr recombinase" evidence="10">
    <location>
        <begin position="147"/>
        <end position="352"/>
    </location>
</feature>
<dbReference type="GO" id="GO:0015074">
    <property type="term" value="P:DNA integration"/>
    <property type="evidence" value="ECO:0007669"/>
    <property type="project" value="UniProtKB-KW"/>
</dbReference>
<dbReference type="STRING" id="1462526.BN990_04324"/>
<protein>
    <submittedName>
        <fullName evidence="12">Tyrosine recombinase XerS</fullName>
    </submittedName>
</protein>
<dbReference type="GO" id="GO:0005737">
    <property type="term" value="C:cytoplasm"/>
    <property type="evidence" value="ECO:0007669"/>
    <property type="project" value="UniProtKB-SubCell"/>
</dbReference>
<evidence type="ECO:0000259" key="10">
    <source>
        <dbReference type="PROSITE" id="PS51898"/>
    </source>
</evidence>
<dbReference type="PANTHER" id="PTHR30349:SF77">
    <property type="entry name" value="TYROSINE RECOMBINASE XERC"/>
    <property type="match status" value="1"/>
</dbReference>
<keyword evidence="2" id="KW-0963">Cytoplasm</keyword>
<dbReference type="InterPro" id="IPR050090">
    <property type="entry name" value="Tyrosine_recombinase_XerCD"/>
</dbReference>
<comment type="caution">
    <text evidence="12">The sequence shown here is derived from an EMBL/GenBank/DDBJ whole genome shotgun (WGS) entry which is preliminary data.</text>
</comment>
<evidence type="ECO:0000256" key="6">
    <source>
        <dbReference type="ARBA" id="ARBA00023125"/>
    </source>
</evidence>
<dbReference type="InterPro" id="IPR010998">
    <property type="entry name" value="Integrase_recombinase_N"/>
</dbReference>
<dbReference type="Gene3D" id="1.10.443.10">
    <property type="entry name" value="Intergrase catalytic core"/>
    <property type="match status" value="1"/>
</dbReference>
<dbReference type="PROSITE" id="PS51898">
    <property type="entry name" value="TYR_RECOMBINASE"/>
    <property type="match status" value="1"/>
</dbReference>
<dbReference type="GO" id="GO:0051301">
    <property type="term" value="P:cell division"/>
    <property type="evidence" value="ECO:0007669"/>
    <property type="project" value="UniProtKB-KW"/>
</dbReference>
<comment type="subcellular location">
    <subcellularLocation>
        <location evidence="1">Cytoplasm</location>
    </subcellularLocation>
</comment>
<dbReference type="InterPro" id="IPR013762">
    <property type="entry name" value="Integrase-like_cat_sf"/>
</dbReference>
<dbReference type="PANTHER" id="PTHR30349">
    <property type="entry name" value="PHAGE INTEGRASE-RELATED"/>
    <property type="match status" value="1"/>
</dbReference>
<evidence type="ECO:0000256" key="4">
    <source>
        <dbReference type="ARBA" id="ARBA00022829"/>
    </source>
</evidence>
<keyword evidence="7" id="KW-0233">DNA recombination</keyword>
<dbReference type="Pfam" id="PF00589">
    <property type="entry name" value="Phage_integrase"/>
    <property type="match status" value="1"/>
</dbReference>
<dbReference type="NCBIfam" id="NF003462">
    <property type="entry name" value="PRK05084.1"/>
    <property type="match status" value="1"/>
</dbReference>
<proteinExistence type="predicted"/>
<sequence>MTPEQKQNIMTRVDKHLNDLPWFINEYIDYRIDASANTLYNYVRDYYKFFDWIVNEGIHPGPMTEIDIYTLEKLTMQNIISFERYCMRNNNRVDTIARRLNSLRSLFHYLSQVAEDEEGYPYLHRNVMVKVNIRKEKLSNKKKAEKIANKILLDDEISAFRNFIREDYGNYLLEKNQKRKHSSYLYNRERDLALISFMLGSGLRISEALSVNVDTIDWNNNQVDITRKGDSGDVVSFSNVAAEDMKRYLEIRDDRYKVSRSNKAFFLSRKTGNGGLANRLTVRAAQLMINHYADAFGKSSLTLHKLRHSFATNYYKVNKDLATLKTILNHANLETTMIYTYISNKQIEQSINKADSR</sequence>
<dbReference type="RefSeq" id="WP_038247036.1">
    <property type="nucleotide sequence ID" value="NZ_BNER01000008.1"/>
</dbReference>
<dbReference type="InterPro" id="IPR002104">
    <property type="entry name" value="Integrase_catalytic"/>
</dbReference>
<dbReference type="GO" id="GO:0006310">
    <property type="term" value="P:DNA recombination"/>
    <property type="evidence" value="ECO:0007669"/>
    <property type="project" value="UniProtKB-KW"/>
</dbReference>
<name>A0A024QID4_9BACI</name>
<keyword evidence="8" id="KW-0131">Cell cycle</keyword>